<proteinExistence type="predicted"/>
<protein>
    <submittedName>
        <fullName evidence="1">Uncharacterized protein</fullName>
    </submittedName>
</protein>
<reference evidence="1 2" key="1">
    <citation type="journal article" date="2022" name="Int. J. Syst. Evol. Microbiol.">
        <title>Pseudomonas aegrilactucae sp. nov. and Pseudomonas morbosilactucae sp. nov., pathogens causing bacterial rot of lettuce in Japan.</title>
        <authorList>
            <person name="Sawada H."/>
            <person name="Fujikawa T."/>
            <person name="Satou M."/>
        </authorList>
    </citation>
    <scope>NUCLEOTIDE SEQUENCE [LARGE SCALE GENOMIC DNA]</scope>
    <source>
        <strain evidence="1 2">MAFF 302046</strain>
    </source>
</reference>
<sequence length="108" mass="11546">MKKLRKALNENKGAALVVAGSNDVNVQIIVNAINNAIGAGGTTINWGVLNHQRAGVDADFVRLVEDMNAGIVNTLLVYGANPAYTWFDAEKFKAGLKKVRTTVSFASK</sequence>
<accession>A0ABT0JS42</accession>
<dbReference type="RefSeq" id="WP_268264080.1">
    <property type="nucleotide sequence ID" value="NZ_JALQCX010000116.1"/>
</dbReference>
<comment type="caution">
    <text evidence="1">The sequence shown here is derived from an EMBL/GenBank/DDBJ whole genome shotgun (WGS) entry which is preliminary data.</text>
</comment>
<feature type="non-terminal residue" evidence="1">
    <location>
        <position position="108"/>
    </location>
</feature>
<evidence type="ECO:0000313" key="1">
    <source>
        <dbReference type="EMBL" id="MCK9818602.1"/>
    </source>
</evidence>
<dbReference type="SUPFAM" id="SSF53706">
    <property type="entry name" value="Formate dehydrogenase/DMSO reductase, domains 1-3"/>
    <property type="match status" value="1"/>
</dbReference>
<organism evidence="1 2">
    <name type="scientific">Pseudomonas morbosilactucae</name>
    <dbReference type="NCBI Taxonomy" id="2938197"/>
    <lineage>
        <taxon>Bacteria</taxon>
        <taxon>Pseudomonadati</taxon>
        <taxon>Pseudomonadota</taxon>
        <taxon>Gammaproteobacteria</taxon>
        <taxon>Pseudomonadales</taxon>
        <taxon>Pseudomonadaceae</taxon>
        <taxon>Pseudomonas</taxon>
    </lineage>
</organism>
<evidence type="ECO:0000313" key="2">
    <source>
        <dbReference type="Proteomes" id="UP001155163"/>
    </source>
</evidence>
<reference evidence="1 2" key="2">
    <citation type="journal article" date="2023" name="Plant Pathol.">
        <title>Dismantling and reorganizing Pseudomonas marginalis sensu#lato.</title>
        <authorList>
            <person name="Sawada H."/>
            <person name="Fujikawa T."/>
            <person name="Satou M."/>
        </authorList>
    </citation>
    <scope>NUCLEOTIDE SEQUENCE [LARGE SCALE GENOMIC DNA]</scope>
    <source>
        <strain evidence="1 2">MAFF 302046</strain>
    </source>
</reference>
<dbReference type="Proteomes" id="UP001155163">
    <property type="component" value="Unassembled WGS sequence"/>
</dbReference>
<dbReference type="EMBL" id="JALQCX010000116">
    <property type="protein sequence ID" value="MCK9818602.1"/>
    <property type="molecule type" value="Genomic_DNA"/>
</dbReference>
<dbReference type="Gene3D" id="3.40.50.740">
    <property type="match status" value="1"/>
</dbReference>
<keyword evidence="2" id="KW-1185">Reference proteome</keyword>
<name>A0ABT0JS42_9PSED</name>
<gene>
    <name evidence="1" type="ORF">M1B35_31900</name>
</gene>